<reference evidence="1 2" key="1">
    <citation type="submission" date="2024-11" db="EMBL/GenBank/DDBJ databases">
        <title>Adaptive evolution of stress response genes in parasites aligns with host niche diversity.</title>
        <authorList>
            <person name="Hahn C."/>
            <person name="Resl P."/>
        </authorList>
    </citation>
    <scope>NUCLEOTIDE SEQUENCE [LARGE SCALE GENOMIC DNA]</scope>
    <source>
        <strain evidence="1">EGGRZ-B1_66</strain>
        <tissue evidence="1">Body</tissue>
    </source>
</reference>
<dbReference type="EMBL" id="JBJKFK010003785">
    <property type="protein sequence ID" value="KAL3309558.1"/>
    <property type="molecule type" value="Genomic_DNA"/>
</dbReference>
<keyword evidence="2" id="KW-1185">Reference proteome</keyword>
<comment type="caution">
    <text evidence="1">The sequence shown here is derived from an EMBL/GenBank/DDBJ whole genome shotgun (WGS) entry which is preliminary data.</text>
</comment>
<dbReference type="Proteomes" id="UP001626550">
    <property type="component" value="Unassembled WGS sequence"/>
</dbReference>
<evidence type="ECO:0000313" key="1">
    <source>
        <dbReference type="EMBL" id="KAL3309558.1"/>
    </source>
</evidence>
<organism evidence="1 2">
    <name type="scientific">Cichlidogyrus casuarinus</name>
    <dbReference type="NCBI Taxonomy" id="1844966"/>
    <lineage>
        <taxon>Eukaryota</taxon>
        <taxon>Metazoa</taxon>
        <taxon>Spiralia</taxon>
        <taxon>Lophotrochozoa</taxon>
        <taxon>Platyhelminthes</taxon>
        <taxon>Monogenea</taxon>
        <taxon>Monopisthocotylea</taxon>
        <taxon>Dactylogyridea</taxon>
        <taxon>Ancyrocephalidae</taxon>
        <taxon>Cichlidogyrus</taxon>
    </lineage>
</organism>
<evidence type="ECO:0000313" key="2">
    <source>
        <dbReference type="Proteomes" id="UP001626550"/>
    </source>
</evidence>
<protein>
    <submittedName>
        <fullName evidence="1">Uncharacterized protein</fullName>
    </submittedName>
</protein>
<feature type="non-terminal residue" evidence="1">
    <location>
        <position position="1"/>
    </location>
</feature>
<sequence>RNRSQLPCPDFGIYSVRNGFSGGTTCDVDFGPIGSVSKDELELYSNSSNHSQLEILETG</sequence>
<dbReference type="AlphaFoldDB" id="A0ABD2PRA7"/>
<name>A0ABD2PRA7_9PLAT</name>
<gene>
    <name evidence="1" type="ORF">Ciccas_011895</name>
</gene>
<proteinExistence type="predicted"/>
<accession>A0ABD2PRA7</accession>